<feature type="domain" description="Aminotransferase-like plant mobile" evidence="1">
    <location>
        <begin position="173"/>
        <end position="263"/>
    </location>
</feature>
<feature type="domain" description="Aminotransferase-like plant mobile" evidence="1">
    <location>
        <begin position="24"/>
        <end position="123"/>
    </location>
</feature>
<dbReference type="InParanoid" id="K3Z0T7"/>
<dbReference type="EMBL" id="AGNK02000526">
    <property type="status" value="NOT_ANNOTATED_CDS"/>
    <property type="molecule type" value="Genomic_DNA"/>
</dbReference>
<sequence length="396" mass="45340">MIGTPVPSTGGFPLAYNIGEGGAALTALVDRWRSETHTFHLPFGEMIITLEDISMLFGLRVDGDTVHLLLGVRSEDFLQDVKDRKTIGVSSAWLVQHFGHRPSATTHKGVVARYHGAWLWHMLGIATLAWLYRHMCDASRRTEANSNLGGYAYFLQLWMWERLPIDKLECHGYRNEVEEMELSPMCKIDEEYRRSVCPLICFYIVEYHLPNRVIGQFGKLQTYPPEYNNTGQDLHRVDHCKQRGAKNWEEKHTHAINAWDLRANNRDYGGVLKQNTRLKLKVAMDAAKIEDLPLDLEDVFPKYDEVTRSGRQLERGPFENYIVSSYATDLWFNSFYFNNDIFKFVQGQQLGRFANGVGQALSVPIGSSEEASVLRGFLQVHFFPCHLCVYVKVVVS</sequence>
<dbReference type="Gramene" id="KQL31266">
    <property type="protein sequence ID" value="KQL31266"/>
    <property type="gene ID" value="SETIT_020154mg"/>
</dbReference>
<reference evidence="3" key="1">
    <citation type="journal article" date="2012" name="Nat. Biotechnol.">
        <title>Reference genome sequence of the model plant Setaria.</title>
        <authorList>
            <person name="Bennetzen J.L."/>
            <person name="Schmutz J."/>
            <person name="Wang H."/>
            <person name="Percifield R."/>
            <person name="Hawkins J."/>
            <person name="Pontaroli A.C."/>
            <person name="Estep M."/>
            <person name="Feng L."/>
            <person name="Vaughn J.N."/>
            <person name="Grimwood J."/>
            <person name="Jenkins J."/>
            <person name="Barry K."/>
            <person name="Lindquist E."/>
            <person name="Hellsten U."/>
            <person name="Deshpande S."/>
            <person name="Wang X."/>
            <person name="Wu X."/>
            <person name="Mitros T."/>
            <person name="Triplett J."/>
            <person name="Yang X."/>
            <person name="Ye C.Y."/>
            <person name="Mauro-Herrera M."/>
            <person name="Wang L."/>
            <person name="Li P."/>
            <person name="Sharma M."/>
            <person name="Sharma R."/>
            <person name="Ronald P.C."/>
            <person name="Panaud O."/>
            <person name="Kellogg E.A."/>
            <person name="Brutnell T.P."/>
            <person name="Doust A.N."/>
            <person name="Tuskan G.A."/>
            <person name="Rokhsar D."/>
            <person name="Devos K.M."/>
        </authorList>
    </citation>
    <scope>NUCLEOTIDE SEQUENCE [LARGE SCALE GENOMIC DNA]</scope>
    <source>
        <strain evidence="3">cv. Yugu1</strain>
    </source>
</reference>
<reference evidence="2" key="2">
    <citation type="submission" date="2018-08" db="UniProtKB">
        <authorList>
            <consortium name="EnsemblPlants"/>
        </authorList>
    </citation>
    <scope>IDENTIFICATION</scope>
    <source>
        <strain evidence="2">Yugu1</strain>
    </source>
</reference>
<dbReference type="Proteomes" id="UP000004995">
    <property type="component" value="Unassembled WGS sequence"/>
</dbReference>
<dbReference type="PANTHER" id="PTHR46033">
    <property type="entry name" value="PROTEIN MAIN-LIKE 2"/>
    <property type="match status" value="1"/>
</dbReference>
<accession>K3Z0T7</accession>
<evidence type="ECO:0000259" key="1">
    <source>
        <dbReference type="Pfam" id="PF10536"/>
    </source>
</evidence>
<dbReference type="GO" id="GO:0010073">
    <property type="term" value="P:meristem maintenance"/>
    <property type="evidence" value="ECO:0007669"/>
    <property type="project" value="InterPro"/>
</dbReference>
<dbReference type="HOGENOM" id="CLU_734468_0_0_1"/>
<evidence type="ECO:0000313" key="3">
    <source>
        <dbReference type="Proteomes" id="UP000004995"/>
    </source>
</evidence>
<name>K3Z0T7_SETIT</name>
<dbReference type="PANTHER" id="PTHR46033:SF82">
    <property type="entry name" value="AMINOTRANSFERASE-LIKE PLANT MOBILE DOMAIN-CONTAINING PROTEIN"/>
    <property type="match status" value="1"/>
</dbReference>
<organism evidence="2 3">
    <name type="scientific">Setaria italica</name>
    <name type="common">Foxtail millet</name>
    <name type="synonym">Panicum italicum</name>
    <dbReference type="NCBI Taxonomy" id="4555"/>
    <lineage>
        <taxon>Eukaryota</taxon>
        <taxon>Viridiplantae</taxon>
        <taxon>Streptophyta</taxon>
        <taxon>Embryophyta</taxon>
        <taxon>Tracheophyta</taxon>
        <taxon>Spermatophyta</taxon>
        <taxon>Magnoliopsida</taxon>
        <taxon>Liliopsida</taxon>
        <taxon>Poales</taxon>
        <taxon>Poaceae</taxon>
        <taxon>PACMAD clade</taxon>
        <taxon>Panicoideae</taxon>
        <taxon>Panicodae</taxon>
        <taxon>Paniceae</taxon>
        <taxon>Cenchrinae</taxon>
        <taxon>Setaria</taxon>
    </lineage>
</organism>
<dbReference type="InterPro" id="IPR019557">
    <property type="entry name" value="AminoTfrase-like_pln_mobile"/>
</dbReference>
<dbReference type="Pfam" id="PF10536">
    <property type="entry name" value="PMD"/>
    <property type="match status" value="2"/>
</dbReference>
<proteinExistence type="predicted"/>
<dbReference type="STRING" id="4555.K3Z0T7"/>
<dbReference type="AlphaFoldDB" id="K3Z0T7"/>
<dbReference type="InterPro" id="IPR044824">
    <property type="entry name" value="MAIN-like"/>
</dbReference>
<keyword evidence="3" id="KW-1185">Reference proteome</keyword>
<dbReference type="EnsemblPlants" id="KQL31266">
    <property type="protein sequence ID" value="KQL31266"/>
    <property type="gene ID" value="SETIT_020154mg"/>
</dbReference>
<evidence type="ECO:0000313" key="2">
    <source>
        <dbReference type="EnsemblPlants" id="KQL31266"/>
    </source>
</evidence>
<protein>
    <recommendedName>
        <fullName evidence="1">Aminotransferase-like plant mobile domain-containing protein</fullName>
    </recommendedName>
</protein>